<name>A0A108JXY4_9BURK</name>
<keyword evidence="1" id="KW-1133">Transmembrane helix</keyword>
<feature type="transmembrane region" description="Helical" evidence="1">
    <location>
        <begin position="6"/>
        <end position="29"/>
    </location>
</feature>
<evidence type="ECO:0000256" key="1">
    <source>
        <dbReference type="SAM" id="Phobius"/>
    </source>
</evidence>
<protein>
    <recommendedName>
        <fullName evidence="4">Potassium channel domain-containing protein</fullName>
    </recommendedName>
</protein>
<accession>A0A108JXY4</accession>
<dbReference type="RefSeq" id="WP_059961177.1">
    <property type="nucleotide sequence ID" value="NZ_CP013463.1"/>
</dbReference>
<dbReference type="SUPFAM" id="SSF81324">
    <property type="entry name" value="Voltage-gated potassium channels"/>
    <property type="match status" value="1"/>
</dbReference>
<proteinExistence type="predicted"/>
<feature type="transmembrane region" description="Helical" evidence="1">
    <location>
        <begin position="50"/>
        <end position="79"/>
    </location>
</feature>
<sequence>MKSWTIGVLLGMATILVHAAAMVSLAVAARRVRHALDVRRDDIHAHLRKVTAIIALICIALGLLHTLEAAAWAATFVWLDAIGSFGDALFYSIDTMATRGASGLALIGNWRMLGAIESSCGVLLFGMSTAFIFAVIQADFGAITEALHRDRRRG</sequence>
<dbReference type="AlphaFoldDB" id="A0A108JXY4"/>
<keyword evidence="1" id="KW-0812">Transmembrane</keyword>
<evidence type="ECO:0000313" key="2">
    <source>
        <dbReference type="EMBL" id="KWD94479.1"/>
    </source>
</evidence>
<dbReference type="OrthoDB" id="9813518at2"/>
<dbReference type="EMBL" id="LPIX01000097">
    <property type="protein sequence ID" value="KWD94479.1"/>
    <property type="molecule type" value="Genomic_DNA"/>
</dbReference>
<organism evidence="2 3">
    <name type="scientific">Burkholderia ubonensis</name>
    <dbReference type="NCBI Taxonomy" id="101571"/>
    <lineage>
        <taxon>Bacteria</taxon>
        <taxon>Pseudomonadati</taxon>
        <taxon>Pseudomonadota</taxon>
        <taxon>Betaproteobacteria</taxon>
        <taxon>Burkholderiales</taxon>
        <taxon>Burkholderiaceae</taxon>
        <taxon>Burkholderia</taxon>
        <taxon>Burkholderia cepacia complex</taxon>
    </lineage>
</organism>
<dbReference type="Proteomes" id="UP000062998">
    <property type="component" value="Unassembled WGS sequence"/>
</dbReference>
<gene>
    <name evidence="2" type="ORF">WL73_25300</name>
</gene>
<keyword evidence="1" id="KW-0472">Membrane</keyword>
<evidence type="ECO:0000313" key="3">
    <source>
        <dbReference type="Proteomes" id="UP000062998"/>
    </source>
</evidence>
<reference evidence="2 3" key="1">
    <citation type="submission" date="2015-11" db="EMBL/GenBank/DDBJ databases">
        <title>Expanding the genomic diversity of Burkholderia species for the development of highly accurate diagnostics.</title>
        <authorList>
            <person name="Sahl J."/>
            <person name="Keim P."/>
            <person name="Wagner D."/>
        </authorList>
    </citation>
    <scope>NUCLEOTIDE SEQUENCE [LARGE SCALE GENOMIC DNA]</scope>
    <source>
        <strain evidence="2 3">MSMB2167WGS</strain>
    </source>
</reference>
<feature type="transmembrane region" description="Helical" evidence="1">
    <location>
        <begin position="122"/>
        <end position="143"/>
    </location>
</feature>
<evidence type="ECO:0008006" key="4">
    <source>
        <dbReference type="Google" id="ProtNLM"/>
    </source>
</evidence>
<comment type="caution">
    <text evidence="2">The sequence shown here is derived from an EMBL/GenBank/DDBJ whole genome shotgun (WGS) entry which is preliminary data.</text>
</comment>